<dbReference type="Pfam" id="PF01232">
    <property type="entry name" value="Mannitol_dh"/>
    <property type="match status" value="1"/>
</dbReference>
<dbReference type="InterPro" id="IPR013328">
    <property type="entry name" value="6PGD_dom2"/>
</dbReference>
<dbReference type="Pfam" id="PF08125">
    <property type="entry name" value="Mannitol_dh_C"/>
    <property type="match status" value="1"/>
</dbReference>
<dbReference type="InterPro" id="IPR013118">
    <property type="entry name" value="Mannitol_DH_C"/>
</dbReference>
<dbReference type="AlphaFoldDB" id="A0A1I4YE82"/>
<dbReference type="SUPFAM" id="SSF48179">
    <property type="entry name" value="6-phosphogluconate dehydrogenase C-terminal domain-like"/>
    <property type="match status" value="1"/>
</dbReference>
<protein>
    <recommendedName>
        <fullName evidence="3">Mannitol-1-phosphate 5-dehydrogenase</fullName>
        <ecNumber evidence="2">1.1.1.17</ecNumber>
    </recommendedName>
</protein>
<evidence type="ECO:0000259" key="8">
    <source>
        <dbReference type="Pfam" id="PF08125"/>
    </source>
</evidence>
<dbReference type="InterPro" id="IPR036291">
    <property type="entry name" value="NAD(P)-bd_dom_sf"/>
</dbReference>
<evidence type="ECO:0000256" key="3">
    <source>
        <dbReference type="ARBA" id="ARBA00016219"/>
    </source>
</evidence>
<dbReference type="PANTHER" id="PTHR43362">
    <property type="entry name" value="MANNITOL DEHYDROGENASE DSF1-RELATED"/>
    <property type="match status" value="1"/>
</dbReference>
<comment type="similarity">
    <text evidence="1">Belongs to the mannitol dehydrogenase family.</text>
</comment>
<keyword evidence="5" id="KW-0520">NAD</keyword>
<dbReference type="Proteomes" id="UP000198867">
    <property type="component" value="Unassembled WGS sequence"/>
</dbReference>
<dbReference type="GO" id="GO:0019594">
    <property type="term" value="P:mannitol metabolic process"/>
    <property type="evidence" value="ECO:0007669"/>
    <property type="project" value="InterPro"/>
</dbReference>
<dbReference type="InterPro" id="IPR013131">
    <property type="entry name" value="Mannitol_DH_N"/>
</dbReference>
<keyword evidence="10" id="KW-1185">Reference proteome</keyword>
<dbReference type="InterPro" id="IPR023027">
    <property type="entry name" value="Mannitol_DH_CS"/>
</dbReference>
<dbReference type="RefSeq" id="WP_090707972.1">
    <property type="nucleotide sequence ID" value="NZ_FOVM01000001.1"/>
</dbReference>
<evidence type="ECO:0000256" key="1">
    <source>
        <dbReference type="ARBA" id="ARBA00006541"/>
    </source>
</evidence>
<dbReference type="PROSITE" id="PS00974">
    <property type="entry name" value="MANNITOL_DHGENASE"/>
    <property type="match status" value="1"/>
</dbReference>
<dbReference type="GO" id="GO:0008926">
    <property type="term" value="F:mannitol-1-phosphate 5-dehydrogenase activity"/>
    <property type="evidence" value="ECO:0007669"/>
    <property type="project" value="UniProtKB-EC"/>
</dbReference>
<evidence type="ECO:0000256" key="5">
    <source>
        <dbReference type="ARBA" id="ARBA00023027"/>
    </source>
</evidence>
<dbReference type="EMBL" id="FOVM01000001">
    <property type="protein sequence ID" value="SFN36358.1"/>
    <property type="molecule type" value="Genomic_DNA"/>
</dbReference>
<proteinExistence type="inferred from homology"/>
<evidence type="ECO:0000313" key="10">
    <source>
        <dbReference type="Proteomes" id="UP000198867"/>
    </source>
</evidence>
<comment type="catalytic activity">
    <reaction evidence="6">
        <text>D-mannitol 1-phosphate + NAD(+) = beta-D-fructose 6-phosphate + NADH + H(+)</text>
        <dbReference type="Rhea" id="RHEA:19661"/>
        <dbReference type="ChEBI" id="CHEBI:15378"/>
        <dbReference type="ChEBI" id="CHEBI:57540"/>
        <dbReference type="ChEBI" id="CHEBI:57634"/>
        <dbReference type="ChEBI" id="CHEBI:57945"/>
        <dbReference type="ChEBI" id="CHEBI:61381"/>
        <dbReference type="EC" id="1.1.1.17"/>
    </reaction>
</comment>
<sequence>MTRLSNSTLGDLPPDVARPAYDRATIRPGIVHFGVGAFHRSHEAMFVDRVLELGRDGWGIVGVGTLPSDRAMKAALVPQDCLYTLVTTSPEGTSSARVIGSIVEYLYAPDDPASVLARLADPATRIVSLTITEGGYGVTDVTGEFQPHDEATIADLDGLPNGAAPRSPLGFITEGLRMRRDVGHMPFTVMSCDNIQGNGIVARTALLAFANHIDPGLARWIETDVRFPNSMVDRITPATTAQARASVAERFGVDDRWPVLSESFEQWVLEDSFSDGRPPLERVGVQLVDDVEPYEVMKLRLLNASHQAMSYLGLLAGETYVHEVCRDEVFAAFLRGYMEHEARPTLSPVPGVDLDAYCDELMRRFSSEAISDTLARQIVDGSERIPKFLLPVVREQLRTGGPVDRSALVLAAWSRLIEGRADDGTPLEPVDRRLSDLRAAVAQEASSPGAFLGLTAVFGDLGSNVRLREAFIAARADLQGLGARGAVERVNATA</sequence>
<dbReference type="InterPro" id="IPR050988">
    <property type="entry name" value="Mannitol_DH/Oxidoreductase"/>
</dbReference>
<dbReference type="EC" id="1.1.1.17" evidence="2"/>
<dbReference type="SUPFAM" id="SSF51735">
    <property type="entry name" value="NAD(P)-binding Rossmann-fold domains"/>
    <property type="match status" value="1"/>
</dbReference>
<feature type="domain" description="Mannitol dehydrogenase N-terminal" evidence="7">
    <location>
        <begin position="29"/>
        <end position="281"/>
    </location>
</feature>
<evidence type="ECO:0000256" key="6">
    <source>
        <dbReference type="ARBA" id="ARBA00048615"/>
    </source>
</evidence>
<evidence type="ECO:0000313" key="9">
    <source>
        <dbReference type="EMBL" id="SFN36358.1"/>
    </source>
</evidence>
<dbReference type="InterPro" id="IPR008927">
    <property type="entry name" value="6-PGluconate_DH-like_C_sf"/>
</dbReference>
<evidence type="ECO:0000259" key="7">
    <source>
        <dbReference type="Pfam" id="PF01232"/>
    </source>
</evidence>
<reference evidence="10" key="1">
    <citation type="submission" date="2016-10" db="EMBL/GenBank/DDBJ databases">
        <authorList>
            <person name="Varghese N."/>
            <person name="Submissions S."/>
        </authorList>
    </citation>
    <scope>NUCLEOTIDE SEQUENCE [LARGE SCALE GENOMIC DNA]</scope>
    <source>
        <strain evidence="10">CGMCC 1.11101</strain>
    </source>
</reference>
<dbReference type="OrthoDB" id="271711at2"/>
<keyword evidence="4" id="KW-0560">Oxidoreductase</keyword>
<dbReference type="STRING" id="995034.SAMN05216219_0164"/>
<accession>A0A1I4YE82</accession>
<dbReference type="PRINTS" id="PR00084">
    <property type="entry name" value="MTLDHDRGNASE"/>
</dbReference>
<dbReference type="PANTHER" id="PTHR43362:SF1">
    <property type="entry name" value="MANNITOL DEHYDROGENASE 2-RELATED"/>
    <property type="match status" value="1"/>
</dbReference>
<organism evidence="9 10">
    <name type="scientific">Mycetocola miduiensis</name>
    <dbReference type="NCBI Taxonomy" id="995034"/>
    <lineage>
        <taxon>Bacteria</taxon>
        <taxon>Bacillati</taxon>
        <taxon>Actinomycetota</taxon>
        <taxon>Actinomycetes</taxon>
        <taxon>Micrococcales</taxon>
        <taxon>Microbacteriaceae</taxon>
        <taxon>Mycetocola</taxon>
    </lineage>
</organism>
<dbReference type="InterPro" id="IPR000669">
    <property type="entry name" value="Mannitol_DH"/>
</dbReference>
<evidence type="ECO:0000256" key="4">
    <source>
        <dbReference type="ARBA" id="ARBA00023002"/>
    </source>
</evidence>
<dbReference type="Gene3D" id="3.40.50.720">
    <property type="entry name" value="NAD(P)-binding Rossmann-like Domain"/>
    <property type="match status" value="1"/>
</dbReference>
<evidence type="ECO:0000256" key="2">
    <source>
        <dbReference type="ARBA" id="ARBA00012939"/>
    </source>
</evidence>
<dbReference type="Gene3D" id="1.10.1040.10">
    <property type="entry name" value="N-(1-d-carboxylethyl)-l-norvaline Dehydrogenase, domain 2"/>
    <property type="match status" value="1"/>
</dbReference>
<feature type="domain" description="Mannitol dehydrogenase C-terminal" evidence="8">
    <location>
        <begin position="290"/>
        <end position="473"/>
    </location>
</feature>
<gene>
    <name evidence="9" type="ORF">SAMN05216219_0164</name>
</gene>
<name>A0A1I4YE82_9MICO</name>